<dbReference type="SMART" id="SM00880">
    <property type="entry name" value="CHAD"/>
    <property type="match status" value="1"/>
</dbReference>
<dbReference type="PANTHER" id="PTHR39339:SF1">
    <property type="entry name" value="CHAD DOMAIN-CONTAINING PROTEIN"/>
    <property type="match status" value="1"/>
</dbReference>
<gene>
    <name evidence="2" type="ORF">SAMN06295955_10255</name>
</gene>
<dbReference type="OrthoDB" id="9810907at2"/>
<name>A0A239FF95_9SPHN</name>
<dbReference type="Pfam" id="PF05235">
    <property type="entry name" value="CHAD"/>
    <property type="match status" value="1"/>
</dbReference>
<evidence type="ECO:0000313" key="2">
    <source>
        <dbReference type="EMBL" id="SNS55596.1"/>
    </source>
</evidence>
<dbReference type="RefSeq" id="WP_089214858.1">
    <property type="nucleotide sequence ID" value="NZ_FZPA01000002.1"/>
</dbReference>
<keyword evidence="3" id="KW-1185">Reference proteome</keyword>
<proteinExistence type="predicted"/>
<reference evidence="2 3" key="1">
    <citation type="submission" date="2017-06" db="EMBL/GenBank/DDBJ databases">
        <authorList>
            <person name="Kim H.J."/>
            <person name="Triplett B.A."/>
        </authorList>
    </citation>
    <scope>NUCLEOTIDE SEQUENCE [LARGE SCALE GENOMIC DNA]</scope>
    <source>
        <strain evidence="2 3">DS15</strain>
    </source>
</reference>
<dbReference type="Gene3D" id="1.40.20.10">
    <property type="entry name" value="CHAD domain"/>
    <property type="match status" value="1"/>
</dbReference>
<evidence type="ECO:0000313" key="3">
    <source>
        <dbReference type="Proteomes" id="UP000198339"/>
    </source>
</evidence>
<organism evidence="2 3">
    <name type="scientific">Sphingopyxis indica</name>
    <dbReference type="NCBI Taxonomy" id="436663"/>
    <lineage>
        <taxon>Bacteria</taxon>
        <taxon>Pseudomonadati</taxon>
        <taxon>Pseudomonadota</taxon>
        <taxon>Alphaproteobacteria</taxon>
        <taxon>Sphingomonadales</taxon>
        <taxon>Sphingomonadaceae</taxon>
        <taxon>Sphingopyxis</taxon>
    </lineage>
</organism>
<feature type="domain" description="CHAD" evidence="1">
    <location>
        <begin position="9"/>
        <end position="280"/>
    </location>
</feature>
<dbReference type="InterPro" id="IPR038186">
    <property type="entry name" value="CHAD_dom_sf"/>
</dbReference>
<dbReference type="InterPro" id="IPR007899">
    <property type="entry name" value="CHAD_dom"/>
</dbReference>
<dbReference type="EMBL" id="FZPA01000002">
    <property type="protein sequence ID" value="SNS55596.1"/>
    <property type="molecule type" value="Genomic_DNA"/>
</dbReference>
<sequence>MAYRFKLKDRSVADGMRRIAGEQIEKALASVEARDRSDAIHDIRKRCKKLRGLVRLVRPVFDGYAQENAGFRRLADSISAARDSKVMQDTCDRLTRDFADRIDRRALDSIRRQFTLQRRAEAQTDGEARMRDVRDGLREARERVAMWNLSADGWEAIGDGLRKTYQRACAASAQARSCPHSRNFHELRKRIKYHWYHCRLLENLWPDLMETRQRPARRLSDLLGDHHDLGLFIGKLEGDRRAFGDQRDVEVAIGLARERQARLEKAAWPMIDRLLAQQPKPLARQFGALWAVWRQED</sequence>
<dbReference type="PANTHER" id="PTHR39339">
    <property type="entry name" value="SLR1444 PROTEIN"/>
    <property type="match status" value="1"/>
</dbReference>
<accession>A0A239FF95</accession>
<dbReference type="Proteomes" id="UP000198339">
    <property type="component" value="Unassembled WGS sequence"/>
</dbReference>
<dbReference type="AlphaFoldDB" id="A0A239FF95"/>
<evidence type="ECO:0000259" key="1">
    <source>
        <dbReference type="PROSITE" id="PS51708"/>
    </source>
</evidence>
<dbReference type="PROSITE" id="PS51708">
    <property type="entry name" value="CHAD"/>
    <property type="match status" value="1"/>
</dbReference>
<protein>
    <submittedName>
        <fullName evidence="2">CHAD domain-containing protein</fullName>
    </submittedName>
</protein>